<reference evidence="10" key="2">
    <citation type="submission" date="2021-04" db="EMBL/GenBank/DDBJ databases">
        <authorList>
            <person name="Podell S."/>
        </authorList>
    </citation>
    <scope>NUCLEOTIDE SEQUENCE</scope>
    <source>
        <strain evidence="10">Hildebrandi</strain>
    </source>
</reference>
<feature type="compositionally biased region" description="Basic and acidic residues" evidence="8">
    <location>
        <begin position="452"/>
        <end position="465"/>
    </location>
</feature>
<dbReference type="Pfam" id="PF04158">
    <property type="entry name" value="Sof1"/>
    <property type="match status" value="1"/>
</dbReference>
<dbReference type="PANTHER" id="PTHR22851">
    <property type="entry name" value="U3 SMALL NUCLEOLAR RNA U3 SNORNA ASSOCIATED PROTEIN"/>
    <property type="match status" value="1"/>
</dbReference>
<sequence length="465" mass="52934">MKVKALSRSRASTERECSGDLRKHQRNLDPVYHPMQRPREMARAITAAKMNRMFAHPLIGNFGNGHQDAVYRTCISRSSLLPMLSGGADGQVKLWDMATRSCVATLNAHTQAVNGLVFGGDQDFYSCSQDGTVRRFSIPKVLSASSAEAIVNDKISQDHGLMDTWRIQGSFQSIDHQWDNANRQFATASDSAVQLWTPERSTPLQTHDDLWGSADTVNIVRFHPSEPSLLANCSMDRGVGLFDLRTASAMKKTVLRMRCNDLQWNPMEPLNFVVANEDFNAYTFDMRKLKTPSHMYKGHTSAVMSVSWAPTGREFVTGSYDRTLRIFNLRERNGVARDIYHTKRMQRVFTVNYSMDNSYIISGSDDTNVRLWKARASEKLGQLTPREEAATQYRQALIKKYEHLPTVQKIYRSRKIPKVIKKQTQQAIIQKESAERKQANRVKHSKPGTHTFKSERKKVVDKEID</sequence>
<dbReference type="InterPro" id="IPR051733">
    <property type="entry name" value="WD_repeat_DCAF13/WDSOF1"/>
</dbReference>
<comment type="caution">
    <text evidence="10">The sequence shown here is derived from an EMBL/GenBank/DDBJ whole genome shotgun (WGS) entry which is preliminary data.</text>
</comment>
<keyword evidence="3 7" id="KW-0853">WD repeat</keyword>
<accession>A0A9K3KBH6</accession>
<evidence type="ECO:0000256" key="1">
    <source>
        <dbReference type="ARBA" id="ARBA00004604"/>
    </source>
</evidence>
<feature type="repeat" description="WD" evidence="7">
    <location>
        <begin position="296"/>
        <end position="337"/>
    </location>
</feature>
<dbReference type="EMBL" id="JAGRRH010000027">
    <property type="protein sequence ID" value="KAG7340697.1"/>
    <property type="molecule type" value="Genomic_DNA"/>
</dbReference>
<name>A0A9K3KBH6_9STRA</name>
<dbReference type="InterPro" id="IPR007287">
    <property type="entry name" value="Sof1"/>
</dbReference>
<evidence type="ECO:0000256" key="3">
    <source>
        <dbReference type="ARBA" id="ARBA00022574"/>
    </source>
</evidence>
<dbReference type="AlphaFoldDB" id="A0A9K3KBH6"/>
<evidence type="ECO:0000256" key="8">
    <source>
        <dbReference type="SAM" id="MobiDB-lite"/>
    </source>
</evidence>
<evidence type="ECO:0000259" key="9">
    <source>
        <dbReference type="Pfam" id="PF04158"/>
    </source>
</evidence>
<dbReference type="PANTHER" id="PTHR22851:SF0">
    <property type="entry name" value="DDB1- AND CUL4-ASSOCIATED FACTOR 13"/>
    <property type="match status" value="1"/>
</dbReference>
<evidence type="ECO:0000256" key="5">
    <source>
        <dbReference type="ARBA" id="ARBA00023242"/>
    </source>
</evidence>
<feature type="compositionally biased region" description="Basic and acidic residues" evidence="8">
    <location>
        <begin position="11"/>
        <end position="21"/>
    </location>
</feature>
<feature type="repeat" description="WD" evidence="7">
    <location>
        <begin position="341"/>
        <end position="382"/>
    </location>
</feature>
<keyword evidence="11" id="KW-1185">Reference proteome</keyword>
<protein>
    <recommendedName>
        <fullName evidence="2">DDB1- and CUL4-associated factor 13</fullName>
    </recommendedName>
    <alternativeName>
        <fullName evidence="6">WD repeat and SOF domain-containing protein 1</fullName>
    </alternativeName>
</protein>
<organism evidence="10 11">
    <name type="scientific">Nitzschia inconspicua</name>
    <dbReference type="NCBI Taxonomy" id="303405"/>
    <lineage>
        <taxon>Eukaryota</taxon>
        <taxon>Sar</taxon>
        <taxon>Stramenopiles</taxon>
        <taxon>Ochrophyta</taxon>
        <taxon>Bacillariophyta</taxon>
        <taxon>Bacillariophyceae</taxon>
        <taxon>Bacillariophycidae</taxon>
        <taxon>Bacillariales</taxon>
        <taxon>Bacillariaceae</taxon>
        <taxon>Nitzschia</taxon>
    </lineage>
</organism>
<dbReference type="PROSITE" id="PS00678">
    <property type="entry name" value="WD_REPEATS_1"/>
    <property type="match status" value="1"/>
</dbReference>
<dbReference type="InterPro" id="IPR001680">
    <property type="entry name" value="WD40_rpt"/>
</dbReference>
<dbReference type="OrthoDB" id="10249065at2759"/>
<dbReference type="SMART" id="SM00320">
    <property type="entry name" value="WD40"/>
    <property type="match status" value="7"/>
</dbReference>
<feature type="domain" description="Sof1-like protein" evidence="9">
    <location>
        <begin position="374"/>
        <end position="460"/>
    </location>
</feature>
<dbReference type="InterPro" id="IPR019775">
    <property type="entry name" value="WD40_repeat_CS"/>
</dbReference>
<reference evidence="10" key="1">
    <citation type="journal article" date="2021" name="Sci. Rep.">
        <title>Diploid genomic architecture of Nitzschia inconspicua, an elite biomass production diatom.</title>
        <authorList>
            <person name="Oliver A."/>
            <person name="Podell S."/>
            <person name="Pinowska A."/>
            <person name="Traller J.C."/>
            <person name="Smith S.R."/>
            <person name="McClure R."/>
            <person name="Beliaev A."/>
            <person name="Bohutskyi P."/>
            <person name="Hill E.A."/>
            <person name="Rabines A."/>
            <person name="Zheng H."/>
            <person name="Allen L.Z."/>
            <person name="Kuo A."/>
            <person name="Grigoriev I.V."/>
            <person name="Allen A.E."/>
            <person name="Hazlebeck D."/>
            <person name="Allen E.E."/>
        </authorList>
    </citation>
    <scope>NUCLEOTIDE SEQUENCE</scope>
    <source>
        <strain evidence="10">Hildebrandi</strain>
    </source>
</reference>
<dbReference type="GO" id="GO:0032040">
    <property type="term" value="C:small-subunit processome"/>
    <property type="evidence" value="ECO:0007669"/>
    <property type="project" value="TreeGrafter"/>
</dbReference>
<dbReference type="GO" id="GO:0000462">
    <property type="term" value="P:maturation of SSU-rRNA from tricistronic rRNA transcript (SSU-rRNA, 5.8S rRNA, LSU-rRNA)"/>
    <property type="evidence" value="ECO:0007669"/>
    <property type="project" value="TreeGrafter"/>
</dbReference>
<keyword evidence="4" id="KW-0677">Repeat</keyword>
<keyword evidence="5" id="KW-0539">Nucleus</keyword>
<evidence type="ECO:0000256" key="7">
    <source>
        <dbReference type="PROSITE-ProRule" id="PRU00221"/>
    </source>
</evidence>
<feature type="repeat" description="WD" evidence="7">
    <location>
        <begin position="63"/>
        <end position="105"/>
    </location>
</feature>
<proteinExistence type="predicted"/>
<gene>
    <name evidence="10" type="ORF">IV203_024240</name>
</gene>
<dbReference type="Pfam" id="PF00400">
    <property type="entry name" value="WD40"/>
    <property type="match status" value="4"/>
</dbReference>
<evidence type="ECO:0000256" key="2">
    <source>
        <dbReference type="ARBA" id="ARBA00021762"/>
    </source>
</evidence>
<feature type="region of interest" description="Disordered" evidence="8">
    <location>
        <begin position="430"/>
        <end position="465"/>
    </location>
</feature>
<dbReference type="PROSITE" id="PS50082">
    <property type="entry name" value="WD_REPEATS_2"/>
    <property type="match status" value="3"/>
</dbReference>
<comment type="subcellular location">
    <subcellularLocation>
        <location evidence="1">Nucleus</location>
        <location evidence="1">Nucleolus</location>
    </subcellularLocation>
</comment>
<dbReference type="Proteomes" id="UP000693970">
    <property type="component" value="Unassembled WGS sequence"/>
</dbReference>
<evidence type="ECO:0000313" key="10">
    <source>
        <dbReference type="EMBL" id="KAG7340697.1"/>
    </source>
</evidence>
<evidence type="ECO:0000256" key="4">
    <source>
        <dbReference type="ARBA" id="ARBA00022737"/>
    </source>
</evidence>
<evidence type="ECO:0000313" key="11">
    <source>
        <dbReference type="Proteomes" id="UP000693970"/>
    </source>
</evidence>
<evidence type="ECO:0000256" key="6">
    <source>
        <dbReference type="ARBA" id="ARBA00032239"/>
    </source>
</evidence>
<feature type="region of interest" description="Disordered" evidence="8">
    <location>
        <begin position="1"/>
        <end position="21"/>
    </location>
</feature>
<dbReference type="PROSITE" id="PS50294">
    <property type="entry name" value="WD_REPEATS_REGION"/>
    <property type="match status" value="2"/>
</dbReference>